<dbReference type="SMART" id="SM00937">
    <property type="entry name" value="PCRF"/>
    <property type="match status" value="1"/>
</dbReference>
<dbReference type="OrthoDB" id="2019491at2759"/>
<name>K5V941_PHACS</name>
<dbReference type="PANTHER" id="PTHR43116:SF3">
    <property type="entry name" value="CLASS I PEPTIDE CHAIN RELEASE FACTOR"/>
    <property type="match status" value="1"/>
</dbReference>
<dbReference type="KEGG" id="pco:PHACADRAFT_113877"/>
<dbReference type="GO" id="GO:0005739">
    <property type="term" value="C:mitochondrion"/>
    <property type="evidence" value="ECO:0007669"/>
    <property type="project" value="GOC"/>
</dbReference>
<dbReference type="GO" id="GO:0032543">
    <property type="term" value="P:mitochondrial translation"/>
    <property type="evidence" value="ECO:0007669"/>
    <property type="project" value="UniProtKB-ARBA"/>
</dbReference>
<dbReference type="STRING" id="650164.K5V941"/>
<keyword evidence="5" id="KW-1185">Reference proteome</keyword>
<dbReference type="Gene3D" id="3.30.160.20">
    <property type="match status" value="1"/>
</dbReference>
<dbReference type="InterPro" id="IPR005139">
    <property type="entry name" value="PCRF"/>
</dbReference>
<dbReference type="Pfam" id="PF03462">
    <property type="entry name" value="PCRF"/>
    <property type="match status" value="1"/>
</dbReference>
<dbReference type="FunFam" id="3.30.160.20:FF:000004">
    <property type="entry name" value="Peptide chain release factor 1"/>
    <property type="match status" value="1"/>
</dbReference>
<evidence type="ECO:0000259" key="3">
    <source>
        <dbReference type="PROSITE" id="PS00745"/>
    </source>
</evidence>
<dbReference type="RefSeq" id="XP_007391880.1">
    <property type="nucleotide sequence ID" value="XM_007391818.1"/>
</dbReference>
<dbReference type="GeneID" id="18907699"/>
<dbReference type="InterPro" id="IPR045853">
    <property type="entry name" value="Pep_chain_release_fac_I_sf"/>
</dbReference>
<evidence type="ECO:0000256" key="1">
    <source>
        <dbReference type="ARBA" id="ARBA00010835"/>
    </source>
</evidence>
<dbReference type="Gene3D" id="3.30.70.1660">
    <property type="match status" value="1"/>
</dbReference>
<comment type="similarity">
    <text evidence="1">Belongs to the prokaryotic/mitochondrial release factor family.</text>
</comment>
<evidence type="ECO:0000313" key="5">
    <source>
        <dbReference type="Proteomes" id="UP000008370"/>
    </source>
</evidence>
<dbReference type="HOGENOM" id="CLU_036856_6_0_1"/>
<evidence type="ECO:0000256" key="2">
    <source>
        <dbReference type="ARBA" id="ARBA00022917"/>
    </source>
</evidence>
<dbReference type="PROSITE" id="PS00745">
    <property type="entry name" value="RF_PROK_I"/>
    <property type="match status" value="1"/>
</dbReference>
<reference evidence="4 5" key="1">
    <citation type="journal article" date="2012" name="BMC Genomics">
        <title>Comparative genomics of the white-rot fungi, Phanerochaete carnosa and P. chrysosporium, to elucidate the genetic basis of the distinct wood types they colonize.</title>
        <authorList>
            <person name="Suzuki H."/>
            <person name="MacDonald J."/>
            <person name="Syed K."/>
            <person name="Salamov A."/>
            <person name="Hori C."/>
            <person name="Aerts A."/>
            <person name="Henrissat B."/>
            <person name="Wiebenga A."/>
            <person name="vanKuyk P.A."/>
            <person name="Barry K."/>
            <person name="Lindquist E."/>
            <person name="LaButti K."/>
            <person name="Lapidus A."/>
            <person name="Lucas S."/>
            <person name="Coutinho P."/>
            <person name="Gong Y."/>
            <person name="Samejima M."/>
            <person name="Mahadevan R."/>
            <person name="Abou-Zaid M."/>
            <person name="de Vries R.P."/>
            <person name="Igarashi K."/>
            <person name="Yadav J.S."/>
            <person name="Grigoriev I.V."/>
            <person name="Master E.R."/>
        </authorList>
    </citation>
    <scope>NUCLEOTIDE SEQUENCE [LARGE SCALE GENOMIC DNA]</scope>
    <source>
        <strain evidence="4 5">HHB-10118-sp</strain>
    </source>
</reference>
<dbReference type="HAMAP" id="MF_00094">
    <property type="entry name" value="Rel_fac_2"/>
    <property type="match status" value="1"/>
</dbReference>
<dbReference type="InParanoid" id="K5V941"/>
<protein>
    <recommendedName>
        <fullName evidence="3">Prokaryotic-type class I peptide chain release factors domain-containing protein</fullName>
    </recommendedName>
</protein>
<dbReference type="Pfam" id="PF00472">
    <property type="entry name" value="RF-1"/>
    <property type="match status" value="1"/>
</dbReference>
<organism evidence="4 5">
    <name type="scientific">Phanerochaete carnosa (strain HHB-10118-sp)</name>
    <name type="common">White-rot fungus</name>
    <name type="synonym">Peniophora carnosa</name>
    <dbReference type="NCBI Taxonomy" id="650164"/>
    <lineage>
        <taxon>Eukaryota</taxon>
        <taxon>Fungi</taxon>
        <taxon>Dikarya</taxon>
        <taxon>Basidiomycota</taxon>
        <taxon>Agaricomycotina</taxon>
        <taxon>Agaricomycetes</taxon>
        <taxon>Polyporales</taxon>
        <taxon>Phanerochaetaceae</taxon>
        <taxon>Phanerochaete</taxon>
    </lineage>
</organism>
<keyword evidence="2" id="KW-0648">Protein biosynthesis</keyword>
<dbReference type="InterPro" id="IPR000352">
    <property type="entry name" value="Pep_chain_release_fac_I"/>
</dbReference>
<gene>
    <name evidence="4" type="ORF">PHACADRAFT_113877</name>
</gene>
<dbReference type="Proteomes" id="UP000008370">
    <property type="component" value="Unassembled WGS sequence"/>
</dbReference>
<sequence length="414" mass="46430">MFRSLLGVTRALHLSHHIAHPRPQILFRPASTAAAVKAAENLQSLIREKVNRVSNVLLDITAYADWSAIEEEAESLKDQLQDEKSWEDKAQIAQTMRFQTRLARVEKQLSSYRQLRAAVSHVRELAEFADADMQEQMLPELDELLDTSQKTLVALWLAGPVDANSAYLDIHAGSGGTEACDWASMLARMYTRWAHSQNYTVEVFDESLGDVAGIKFTTLLINGPYAYGYAQYEMGVHRLVRTSPFDSNGARHTSFASVRVTPHFEEDSQDTGIEIKPADLKITTMRSQGAGGQHVNKTESAVRVVHVPSGIVVSCQQERSQHQNRRHALALLRSKLYELEQTKREREKSDAHGSLPGISWGSQIRSYVLHPYQLVKDIRTNFEATGGGVDRVLDGELSGFMEASLRTFRAKRNK</sequence>
<dbReference type="InterPro" id="IPR004374">
    <property type="entry name" value="PrfB"/>
</dbReference>
<dbReference type="NCBIfam" id="TIGR00020">
    <property type="entry name" value="prfB"/>
    <property type="match status" value="1"/>
</dbReference>
<feature type="domain" description="Prokaryotic-type class I peptide chain release factors" evidence="3">
    <location>
        <begin position="286"/>
        <end position="302"/>
    </location>
</feature>
<evidence type="ECO:0000313" key="4">
    <source>
        <dbReference type="EMBL" id="EKM59316.1"/>
    </source>
</evidence>
<dbReference type="AlphaFoldDB" id="K5V941"/>
<accession>K5V941</accession>
<dbReference type="GO" id="GO:0016149">
    <property type="term" value="F:translation release factor activity, codon specific"/>
    <property type="evidence" value="ECO:0007669"/>
    <property type="project" value="InterPro"/>
</dbReference>
<dbReference type="EMBL" id="JH930469">
    <property type="protein sequence ID" value="EKM59316.1"/>
    <property type="molecule type" value="Genomic_DNA"/>
</dbReference>
<proteinExistence type="inferred from homology"/>
<dbReference type="SUPFAM" id="SSF75620">
    <property type="entry name" value="Release factor"/>
    <property type="match status" value="1"/>
</dbReference>
<dbReference type="Gene3D" id="1.20.58.410">
    <property type="entry name" value="Release factor"/>
    <property type="match status" value="1"/>
</dbReference>
<dbReference type="PANTHER" id="PTHR43116">
    <property type="entry name" value="PEPTIDE CHAIN RELEASE FACTOR 2"/>
    <property type="match status" value="1"/>
</dbReference>